<feature type="compositionally biased region" description="Polar residues" evidence="1">
    <location>
        <begin position="111"/>
        <end position="131"/>
    </location>
</feature>
<comment type="caution">
    <text evidence="3">The sequence shown here is derived from an EMBL/GenBank/DDBJ whole genome shotgun (WGS) entry which is preliminary data.</text>
</comment>
<accession>A0A9X2Z2E9</accession>
<organism evidence="3 4">
    <name type="scientific">Salinibacter ruber</name>
    <dbReference type="NCBI Taxonomy" id="146919"/>
    <lineage>
        <taxon>Bacteria</taxon>
        <taxon>Pseudomonadati</taxon>
        <taxon>Rhodothermota</taxon>
        <taxon>Rhodothermia</taxon>
        <taxon>Rhodothermales</taxon>
        <taxon>Salinibacteraceae</taxon>
        <taxon>Salinibacter</taxon>
    </lineage>
</organism>
<sequence length="295" mass="33417">MADALEDVGEDYAGTLLAKAHRDENCPLLRVEEGQYDLTGRIPDGLDLESRQRLEEARKRAGLSYDEAVRLLKNNGHQIAKEELIAWEEGTLQQTPTVKCTTAVEVFSASQEADVTVQKNSDQEEVSNLSDRTPERGSREGSEDRKSSDTREIGFQPVPEIGKGFDEDSSSPPNKGQLILPKQYIRQRYGIRPDRIVTMHMRGDSMEDTLSAGQRILAVRWEKGQQLKDGAIYGLHGGAGLTIKRVRFDRKNEQQVIWIWADNPDYADQRYYLTQEEFGQEYEVVAWALEASQKL</sequence>
<gene>
    <name evidence="3" type="ORF">GGP82_003411</name>
</gene>
<evidence type="ECO:0000313" key="4">
    <source>
        <dbReference type="Proteomes" id="UP001155034"/>
    </source>
</evidence>
<evidence type="ECO:0000259" key="2">
    <source>
        <dbReference type="Pfam" id="PF00717"/>
    </source>
</evidence>
<dbReference type="InterPro" id="IPR036286">
    <property type="entry name" value="LexA/Signal_pep-like_sf"/>
</dbReference>
<evidence type="ECO:0000256" key="1">
    <source>
        <dbReference type="SAM" id="MobiDB-lite"/>
    </source>
</evidence>
<feature type="region of interest" description="Disordered" evidence="1">
    <location>
        <begin position="111"/>
        <end position="179"/>
    </location>
</feature>
<dbReference type="CDD" id="cd06462">
    <property type="entry name" value="Peptidase_S24_S26"/>
    <property type="match status" value="1"/>
</dbReference>
<dbReference type="AlphaFoldDB" id="A0A9X2Z2E9"/>
<feature type="compositionally biased region" description="Basic and acidic residues" evidence="1">
    <location>
        <begin position="132"/>
        <end position="152"/>
    </location>
</feature>
<dbReference type="RefSeq" id="WP_251954553.1">
    <property type="nucleotide sequence ID" value="NZ_CALTSQ010000029.1"/>
</dbReference>
<dbReference type="Gene3D" id="2.10.109.10">
    <property type="entry name" value="Umud Fragment, subunit A"/>
    <property type="match status" value="1"/>
</dbReference>
<reference evidence="3" key="1">
    <citation type="submission" date="2022-08" db="EMBL/GenBank/DDBJ databases">
        <title>Genomic Encyclopedia of Type Strains, Phase V (KMG-V): Genome sequencing to study the core and pangenomes of soil and plant-associated prokaryotes.</title>
        <authorList>
            <person name="Whitman W."/>
        </authorList>
    </citation>
    <scope>NUCLEOTIDE SEQUENCE</scope>
    <source>
        <strain evidence="3">SP2016B</strain>
    </source>
</reference>
<dbReference type="InterPro" id="IPR015927">
    <property type="entry name" value="Peptidase_S24_S26A/B/C"/>
</dbReference>
<protein>
    <submittedName>
        <fullName evidence="3">Phage repressor protein C with HTH and peptisase S24 domain</fullName>
    </submittedName>
</protein>
<dbReference type="Pfam" id="PF00717">
    <property type="entry name" value="Peptidase_S24"/>
    <property type="match status" value="1"/>
</dbReference>
<dbReference type="SUPFAM" id="SSF51306">
    <property type="entry name" value="LexA/Signal peptidase"/>
    <property type="match status" value="1"/>
</dbReference>
<dbReference type="EMBL" id="JANTYZ010000022">
    <property type="protein sequence ID" value="MCS3866828.1"/>
    <property type="molecule type" value="Genomic_DNA"/>
</dbReference>
<proteinExistence type="predicted"/>
<evidence type="ECO:0000313" key="3">
    <source>
        <dbReference type="EMBL" id="MCS3866828.1"/>
    </source>
</evidence>
<feature type="domain" description="Peptidase S24/S26A/S26B/S26C" evidence="2">
    <location>
        <begin position="175"/>
        <end position="273"/>
    </location>
</feature>
<name>A0A9X2Z2E9_9BACT</name>
<dbReference type="Proteomes" id="UP001155034">
    <property type="component" value="Unassembled WGS sequence"/>
</dbReference>